<dbReference type="InterPro" id="IPR010372">
    <property type="entry name" value="DNA_pol3_delta_N"/>
</dbReference>
<dbReference type="Pfam" id="PF21694">
    <property type="entry name" value="DNA_pol3_delta_C"/>
    <property type="match status" value="1"/>
</dbReference>
<comment type="similarity">
    <text evidence="7">Belongs to the DNA polymerase HolA subunit family.</text>
</comment>
<evidence type="ECO:0000313" key="12">
    <source>
        <dbReference type="Proteomes" id="UP000229056"/>
    </source>
</evidence>
<evidence type="ECO:0000256" key="2">
    <source>
        <dbReference type="ARBA" id="ARBA00017703"/>
    </source>
</evidence>
<dbReference type="GO" id="GO:0006261">
    <property type="term" value="P:DNA-templated DNA replication"/>
    <property type="evidence" value="ECO:0007669"/>
    <property type="project" value="TreeGrafter"/>
</dbReference>
<dbReference type="GO" id="GO:0003677">
    <property type="term" value="F:DNA binding"/>
    <property type="evidence" value="ECO:0007669"/>
    <property type="project" value="InterPro"/>
</dbReference>
<evidence type="ECO:0000259" key="9">
    <source>
        <dbReference type="Pfam" id="PF06144"/>
    </source>
</evidence>
<feature type="domain" description="DNA polymerase III delta subunit-like C-terminal" evidence="10">
    <location>
        <begin position="205"/>
        <end position="316"/>
    </location>
</feature>
<proteinExistence type="inferred from homology"/>
<gene>
    <name evidence="11" type="primary">holA</name>
    <name evidence="11" type="ORF">COT80_00305</name>
</gene>
<dbReference type="NCBIfam" id="TIGR01128">
    <property type="entry name" value="holA"/>
    <property type="match status" value="1"/>
</dbReference>
<evidence type="ECO:0000256" key="1">
    <source>
        <dbReference type="ARBA" id="ARBA00012417"/>
    </source>
</evidence>
<comment type="caution">
    <text evidence="11">The sequence shown here is derived from an EMBL/GenBank/DDBJ whole genome shotgun (WGS) entry which is preliminary data.</text>
</comment>
<dbReference type="EC" id="2.7.7.7" evidence="1"/>
<dbReference type="Pfam" id="PF06144">
    <property type="entry name" value="DNA_pol3_delta"/>
    <property type="match status" value="1"/>
</dbReference>
<dbReference type="Gene3D" id="1.20.272.10">
    <property type="match status" value="1"/>
</dbReference>
<dbReference type="InterPro" id="IPR008921">
    <property type="entry name" value="DNA_pol3_clamp-load_cplx_C"/>
</dbReference>
<evidence type="ECO:0000256" key="6">
    <source>
        <dbReference type="ARBA" id="ARBA00022932"/>
    </source>
</evidence>
<keyword evidence="6" id="KW-0239">DNA-directed DNA polymerase</keyword>
<evidence type="ECO:0000256" key="8">
    <source>
        <dbReference type="ARBA" id="ARBA00049244"/>
    </source>
</evidence>
<accession>A0A2H0W5C0</accession>
<dbReference type="SUPFAM" id="SSF48019">
    <property type="entry name" value="post-AAA+ oligomerization domain-like"/>
    <property type="match status" value="1"/>
</dbReference>
<name>A0A2H0W5C0_9BACT</name>
<dbReference type="PANTHER" id="PTHR34388">
    <property type="entry name" value="DNA POLYMERASE III SUBUNIT DELTA"/>
    <property type="match status" value="1"/>
</dbReference>
<evidence type="ECO:0000256" key="5">
    <source>
        <dbReference type="ARBA" id="ARBA00022705"/>
    </source>
</evidence>
<organism evidence="11 12">
    <name type="scientific">Candidatus Buchananbacteria bacterium CG10_big_fil_rev_8_21_14_0_10_33_19</name>
    <dbReference type="NCBI Taxonomy" id="1974525"/>
    <lineage>
        <taxon>Bacteria</taxon>
        <taxon>Candidatus Buchananiibacteriota</taxon>
    </lineage>
</organism>
<protein>
    <recommendedName>
        <fullName evidence="2">DNA polymerase III subunit delta</fullName>
        <ecNumber evidence="1">2.7.7.7</ecNumber>
    </recommendedName>
</protein>
<sequence>MIFTILGTDHYLVNQKLKELKEGFIQKRDKSGLNVVDLDGEKLDLNQLYQETLTTPFLGDKKMVIIKNSLGDKKLGKEIVNFLKENTTRIDNIICFIDFIDSEKNKVDKKNKLNLTNELFKYLSKLEYTWEFNLIKGRELENWIKKYTINHNIKIEDSAIRELTIRIGNDLFQITNELAKLSAYKLNENINTADIKTHITSNFDDNIFALVDTLGNKDKKNALKLITNQLNFGTHPLMIVSMINRQFKLILKTKSETASATNLKIHPFVFSKVKNQGNNFTASSLIKIINEILDLEKQIKSGEKNPELLLDLFITKNC</sequence>
<dbReference type="InterPro" id="IPR048466">
    <property type="entry name" value="DNA_pol3_delta-like_C"/>
</dbReference>
<evidence type="ECO:0000256" key="3">
    <source>
        <dbReference type="ARBA" id="ARBA00022679"/>
    </source>
</evidence>
<comment type="catalytic activity">
    <reaction evidence="8">
        <text>DNA(n) + a 2'-deoxyribonucleoside 5'-triphosphate = DNA(n+1) + diphosphate</text>
        <dbReference type="Rhea" id="RHEA:22508"/>
        <dbReference type="Rhea" id="RHEA-COMP:17339"/>
        <dbReference type="Rhea" id="RHEA-COMP:17340"/>
        <dbReference type="ChEBI" id="CHEBI:33019"/>
        <dbReference type="ChEBI" id="CHEBI:61560"/>
        <dbReference type="ChEBI" id="CHEBI:173112"/>
        <dbReference type="EC" id="2.7.7.7"/>
    </reaction>
</comment>
<evidence type="ECO:0000256" key="7">
    <source>
        <dbReference type="ARBA" id="ARBA00034754"/>
    </source>
</evidence>
<dbReference type="InterPro" id="IPR027417">
    <property type="entry name" value="P-loop_NTPase"/>
</dbReference>
<feature type="domain" description="DNA polymerase III delta N-terminal" evidence="9">
    <location>
        <begin position="4"/>
        <end position="125"/>
    </location>
</feature>
<dbReference type="Gene3D" id="3.40.50.300">
    <property type="entry name" value="P-loop containing nucleotide triphosphate hydrolases"/>
    <property type="match status" value="1"/>
</dbReference>
<evidence type="ECO:0000256" key="4">
    <source>
        <dbReference type="ARBA" id="ARBA00022695"/>
    </source>
</evidence>
<dbReference type="AlphaFoldDB" id="A0A2H0W5C0"/>
<dbReference type="Proteomes" id="UP000229056">
    <property type="component" value="Unassembled WGS sequence"/>
</dbReference>
<dbReference type="GO" id="GO:0003887">
    <property type="term" value="F:DNA-directed DNA polymerase activity"/>
    <property type="evidence" value="ECO:0007669"/>
    <property type="project" value="UniProtKB-KW"/>
</dbReference>
<keyword evidence="4" id="KW-0548">Nucleotidyltransferase</keyword>
<dbReference type="GO" id="GO:0009360">
    <property type="term" value="C:DNA polymerase III complex"/>
    <property type="evidence" value="ECO:0007669"/>
    <property type="project" value="InterPro"/>
</dbReference>
<dbReference type="InterPro" id="IPR005790">
    <property type="entry name" value="DNA_polIII_delta"/>
</dbReference>
<dbReference type="Gene3D" id="1.10.8.60">
    <property type="match status" value="1"/>
</dbReference>
<evidence type="ECO:0000313" key="11">
    <source>
        <dbReference type="EMBL" id="PIS06548.1"/>
    </source>
</evidence>
<dbReference type="EMBL" id="PEZY01000002">
    <property type="protein sequence ID" value="PIS06548.1"/>
    <property type="molecule type" value="Genomic_DNA"/>
</dbReference>
<keyword evidence="5" id="KW-0235">DNA replication</keyword>
<evidence type="ECO:0000259" key="10">
    <source>
        <dbReference type="Pfam" id="PF21694"/>
    </source>
</evidence>
<dbReference type="PANTHER" id="PTHR34388:SF1">
    <property type="entry name" value="DNA POLYMERASE III SUBUNIT DELTA"/>
    <property type="match status" value="1"/>
</dbReference>
<dbReference type="SUPFAM" id="SSF52540">
    <property type="entry name" value="P-loop containing nucleoside triphosphate hydrolases"/>
    <property type="match status" value="1"/>
</dbReference>
<keyword evidence="3" id="KW-0808">Transferase</keyword>
<reference evidence="12" key="1">
    <citation type="submission" date="2017-09" db="EMBL/GenBank/DDBJ databases">
        <title>Depth-based differentiation of microbial function through sediment-hosted aquifers and enrichment of novel symbionts in the deep terrestrial subsurface.</title>
        <authorList>
            <person name="Probst A.J."/>
            <person name="Ladd B."/>
            <person name="Jarett J.K."/>
            <person name="Geller-Mcgrath D.E."/>
            <person name="Sieber C.M.K."/>
            <person name="Emerson J.B."/>
            <person name="Anantharaman K."/>
            <person name="Thomas B.C."/>
            <person name="Malmstrom R."/>
            <person name="Stieglmeier M."/>
            <person name="Klingl A."/>
            <person name="Woyke T."/>
            <person name="Ryan C.M."/>
            <person name="Banfield J.F."/>
        </authorList>
    </citation>
    <scope>NUCLEOTIDE SEQUENCE [LARGE SCALE GENOMIC DNA]</scope>
</reference>